<dbReference type="GO" id="GO:0043565">
    <property type="term" value="F:sequence-specific DNA binding"/>
    <property type="evidence" value="ECO:0007669"/>
    <property type="project" value="TreeGrafter"/>
</dbReference>
<dbReference type="GO" id="GO:0008270">
    <property type="term" value="F:zinc ion binding"/>
    <property type="evidence" value="ECO:0007669"/>
    <property type="project" value="UniProtKB-KW"/>
</dbReference>
<feature type="region of interest" description="Disordered" evidence="6">
    <location>
        <begin position="300"/>
        <end position="347"/>
    </location>
</feature>
<feature type="region of interest" description="Disordered" evidence="6">
    <location>
        <begin position="128"/>
        <end position="189"/>
    </location>
</feature>
<dbReference type="AlphaFoldDB" id="A0A1Y2FQ19"/>
<dbReference type="GO" id="GO:0000981">
    <property type="term" value="F:DNA-binding transcription factor activity, RNA polymerase II-specific"/>
    <property type="evidence" value="ECO:0007669"/>
    <property type="project" value="TreeGrafter"/>
</dbReference>
<dbReference type="GO" id="GO:0005634">
    <property type="term" value="C:nucleus"/>
    <property type="evidence" value="ECO:0007669"/>
    <property type="project" value="TreeGrafter"/>
</dbReference>
<feature type="compositionally biased region" description="Low complexity" evidence="6">
    <location>
        <begin position="179"/>
        <end position="189"/>
    </location>
</feature>
<name>A0A1Y2FQ19_9BASI</name>
<keyword evidence="1" id="KW-0479">Metal-binding</keyword>
<feature type="region of interest" description="Disordered" evidence="6">
    <location>
        <begin position="704"/>
        <end position="728"/>
    </location>
</feature>
<evidence type="ECO:0000313" key="8">
    <source>
        <dbReference type="EMBL" id="ORY86019.1"/>
    </source>
</evidence>
<feature type="compositionally biased region" description="Low complexity" evidence="6">
    <location>
        <begin position="608"/>
        <end position="622"/>
    </location>
</feature>
<feature type="domain" description="C2H2-type" evidence="7">
    <location>
        <begin position="198"/>
        <end position="225"/>
    </location>
</feature>
<dbReference type="InterPro" id="IPR036236">
    <property type="entry name" value="Znf_C2H2_sf"/>
</dbReference>
<keyword evidence="9" id="KW-1185">Reference proteome</keyword>
<keyword evidence="3 5" id="KW-0863">Zinc-finger</keyword>
<evidence type="ECO:0000256" key="2">
    <source>
        <dbReference type="ARBA" id="ARBA00022737"/>
    </source>
</evidence>
<evidence type="ECO:0000256" key="3">
    <source>
        <dbReference type="ARBA" id="ARBA00022771"/>
    </source>
</evidence>
<comment type="caution">
    <text evidence="8">The sequence shown here is derived from an EMBL/GenBank/DDBJ whole genome shotgun (WGS) entry which is preliminary data.</text>
</comment>
<protein>
    <recommendedName>
        <fullName evidence="7">C2H2-type domain-containing protein</fullName>
    </recommendedName>
</protein>
<evidence type="ECO:0000256" key="4">
    <source>
        <dbReference type="ARBA" id="ARBA00022833"/>
    </source>
</evidence>
<dbReference type="PROSITE" id="PS50157">
    <property type="entry name" value="ZINC_FINGER_C2H2_2"/>
    <property type="match status" value="3"/>
</dbReference>
<feature type="region of interest" description="Disordered" evidence="6">
    <location>
        <begin position="442"/>
        <end position="641"/>
    </location>
</feature>
<feature type="compositionally biased region" description="Pro residues" evidence="6">
    <location>
        <begin position="310"/>
        <end position="324"/>
    </location>
</feature>
<reference evidence="8 9" key="1">
    <citation type="submission" date="2016-07" db="EMBL/GenBank/DDBJ databases">
        <title>Pervasive Adenine N6-methylation of Active Genes in Fungi.</title>
        <authorList>
            <consortium name="DOE Joint Genome Institute"/>
            <person name="Mondo S.J."/>
            <person name="Dannebaum R.O."/>
            <person name="Kuo R.C."/>
            <person name="Labutti K."/>
            <person name="Haridas S."/>
            <person name="Kuo A."/>
            <person name="Salamov A."/>
            <person name="Ahrendt S.R."/>
            <person name="Lipzen A."/>
            <person name="Sullivan W."/>
            <person name="Andreopoulos W.B."/>
            <person name="Clum A."/>
            <person name="Lindquist E."/>
            <person name="Daum C."/>
            <person name="Ramamoorthy G.K."/>
            <person name="Gryganskyi A."/>
            <person name="Culley D."/>
            <person name="Magnuson J.K."/>
            <person name="James T.Y."/>
            <person name="O'Malley M.A."/>
            <person name="Stajich J.E."/>
            <person name="Spatafora J.W."/>
            <person name="Visel A."/>
            <person name="Grigoriev I.V."/>
        </authorList>
    </citation>
    <scope>NUCLEOTIDE SEQUENCE [LARGE SCALE GENOMIC DNA]</scope>
    <source>
        <strain evidence="8 9">62-1032</strain>
    </source>
</reference>
<dbReference type="OrthoDB" id="2528391at2759"/>
<feature type="compositionally biased region" description="Low complexity" evidence="6">
    <location>
        <begin position="923"/>
        <end position="1018"/>
    </location>
</feature>
<feature type="compositionally biased region" description="Low complexity" evidence="6">
    <location>
        <begin position="719"/>
        <end position="728"/>
    </location>
</feature>
<feature type="compositionally biased region" description="Low complexity" evidence="6">
    <location>
        <begin position="501"/>
        <end position="522"/>
    </location>
</feature>
<dbReference type="SUPFAM" id="SSF57667">
    <property type="entry name" value="beta-beta-alpha zinc fingers"/>
    <property type="match status" value="2"/>
</dbReference>
<accession>A0A1Y2FQ19</accession>
<feature type="compositionally biased region" description="Pro residues" evidence="6">
    <location>
        <begin position="484"/>
        <end position="500"/>
    </location>
</feature>
<dbReference type="FunFam" id="3.30.160.60:FF:000624">
    <property type="entry name" value="zinc finger protein 697"/>
    <property type="match status" value="1"/>
</dbReference>
<feature type="domain" description="C2H2-type" evidence="7">
    <location>
        <begin position="685"/>
        <end position="708"/>
    </location>
</feature>
<keyword evidence="4" id="KW-0862">Zinc</keyword>
<feature type="region of interest" description="Disordered" evidence="6">
    <location>
        <begin position="252"/>
        <end position="277"/>
    </location>
</feature>
<dbReference type="PANTHER" id="PTHR24408">
    <property type="entry name" value="ZINC FINGER PROTEIN"/>
    <property type="match status" value="1"/>
</dbReference>
<feature type="domain" description="C2H2-type" evidence="7">
    <location>
        <begin position="655"/>
        <end position="684"/>
    </location>
</feature>
<dbReference type="PROSITE" id="PS00028">
    <property type="entry name" value="ZINC_FINGER_C2H2_1"/>
    <property type="match status" value="3"/>
</dbReference>
<dbReference type="InterPro" id="IPR013087">
    <property type="entry name" value="Znf_C2H2_type"/>
</dbReference>
<evidence type="ECO:0000256" key="1">
    <source>
        <dbReference type="ARBA" id="ARBA00022723"/>
    </source>
</evidence>
<dbReference type="STRING" id="106004.A0A1Y2FQ19"/>
<dbReference type="Proteomes" id="UP000193467">
    <property type="component" value="Unassembled WGS sequence"/>
</dbReference>
<keyword evidence="2" id="KW-0677">Repeat</keyword>
<proteinExistence type="predicted"/>
<dbReference type="PANTHER" id="PTHR24408:SF30">
    <property type="entry name" value="VASCULAR ENDOTHELIAL ZINC FINGER 1"/>
    <property type="match status" value="1"/>
</dbReference>
<evidence type="ECO:0000313" key="9">
    <source>
        <dbReference type="Proteomes" id="UP000193467"/>
    </source>
</evidence>
<evidence type="ECO:0000256" key="5">
    <source>
        <dbReference type="PROSITE-ProRule" id="PRU00042"/>
    </source>
</evidence>
<feature type="compositionally biased region" description="Pro residues" evidence="6">
    <location>
        <begin position="523"/>
        <end position="535"/>
    </location>
</feature>
<dbReference type="Pfam" id="PF00096">
    <property type="entry name" value="zf-C2H2"/>
    <property type="match status" value="2"/>
</dbReference>
<organism evidence="8 9">
    <name type="scientific">Leucosporidium creatinivorum</name>
    <dbReference type="NCBI Taxonomy" id="106004"/>
    <lineage>
        <taxon>Eukaryota</taxon>
        <taxon>Fungi</taxon>
        <taxon>Dikarya</taxon>
        <taxon>Basidiomycota</taxon>
        <taxon>Pucciniomycotina</taxon>
        <taxon>Microbotryomycetes</taxon>
        <taxon>Leucosporidiales</taxon>
        <taxon>Leucosporidium</taxon>
    </lineage>
</organism>
<dbReference type="EMBL" id="MCGR01000015">
    <property type="protein sequence ID" value="ORY86019.1"/>
    <property type="molecule type" value="Genomic_DNA"/>
</dbReference>
<dbReference type="Gene3D" id="3.30.160.60">
    <property type="entry name" value="Classic Zinc Finger"/>
    <property type="match status" value="3"/>
</dbReference>
<feature type="compositionally biased region" description="Pro residues" evidence="6">
    <location>
        <begin position="581"/>
        <end position="601"/>
    </location>
</feature>
<evidence type="ECO:0000256" key="6">
    <source>
        <dbReference type="SAM" id="MobiDB-lite"/>
    </source>
</evidence>
<evidence type="ECO:0000259" key="7">
    <source>
        <dbReference type="PROSITE" id="PS50157"/>
    </source>
</evidence>
<dbReference type="SMART" id="SM00355">
    <property type="entry name" value="ZnF_C2H2"/>
    <property type="match status" value="4"/>
</dbReference>
<dbReference type="InParanoid" id="A0A1Y2FQ19"/>
<gene>
    <name evidence="8" type="ORF">BCR35DRAFT_351574</name>
</gene>
<feature type="region of interest" description="Disordered" evidence="6">
    <location>
        <begin position="904"/>
        <end position="1018"/>
    </location>
</feature>
<sequence length="1039" mass="109211">MMMYHSHSQRLREEGLASSLREPEAVDVSFPPSPFSSWAPTTLLDYKGCPEQHLEPTSILYPSPPPSYSHYPSLHRSTPDDSHPLLPTFHDPNQLEQFNSESSFYSTTPQYTLYSTTPNISIMATSSGSDYDDSITSSNDHRRGSSNGSRSSIATTLYGGQPYSASSVPDHDMLYLDDSSSTNLQQNNTTNRIGQGQFECGLCSWATPFEEHLELHLRAHAGQNLFECLIPACRAAFEGAVDFLQHTKSCHSSASSGVKRGREEQEPGVGLQELGMQVDGCEVQQGVGDDEDWRYHQQLQHKRYRSAAAAPPPPAAPVTPPSTFPPRRAYTDPAPRYHHHPQHPQIAPVTRSNSMSIARTLSYGAPPSAPERTIPRSLSYDGVLPATRYPIARPASPTQPVVLKKFTLPASPAMSNHSASSFSPRMELESAARFEPLVRSGGWEDTYSIPSTPGTSYRRGSGEEGWAPQQQLYSPISPPHHLYPAPPPQQVGDFYPPPSTPATSTTPLTRFPPASASSTLPLPEEPLLPIAPPRPTTTTTTTSRRKISPPNLPGSISASTSGGGGGGEPALPTLPGRRPSLAPPRPIVLNSPAPPTLPLPPNTKGRPSSHSLASTSSDLALAPQIPSSGAGPIEGIHPRFSGAPAPVAKEMEKVHPCEFRGCGKMFRRLEHLKRHERSHTQERPYGCEVCGKWFSRSDNLAQHKKTHAKALGSSPPPQSQQAQPQSTPIEVPVAIPAAALALLALRAQAADNPDDASGKTLYITEPACGYYQCFVDWTQGESVAVNWLGPPAGDVSVQLISTNGGPTYDVVDSIAGISQEGYCDSGAGLGVVTPGVECGRIEFNVPGGWQVRDNYTIAVQSLSDPSLIGYTDNINIIKSSGSGSGTAVSLLTIAAPTSTNYNGATSFTGKIPDPTAVTGGSGSSKTQAASSAASSSQASSSSSDSASSKGSKLRSPSSSSSSTSDSASSTSPASSSAALSSDSSSSSSNSAGSLAAQGSASSSAAAVATSTPSSGAGRTSVGVGAAVMMMMMVVGVVVV</sequence>